<dbReference type="Pfam" id="PF24681">
    <property type="entry name" value="Kelch_KLHDC2_KLHL20_DRC7"/>
    <property type="match status" value="1"/>
</dbReference>
<evidence type="ECO:0000256" key="1">
    <source>
        <dbReference type="ARBA" id="ARBA00022441"/>
    </source>
</evidence>
<dbReference type="PROSITE" id="PS50035">
    <property type="entry name" value="PLD"/>
    <property type="match status" value="1"/>
</dbReference>
<evidence type="ECO:0008006" key="8">
    <source>
        <dbReference type="Google" id="ProtNLM"/>
    </source>
</evidence>
<organism evidence="6 7">
    <name type="scientific">Mytilus galloprovincialis</name>
    <name type="common">Mediterranean mussel</name>
    <dbReference type="NCBI Taxonomy" id="29158"/>
    <lineage>
        <taxon>Eukaryota</taxon>
        <taxon>Metazoa</taxon>
        <taxon>Spiralia</taxon>
        <taxon>Lophotrochozoa</taxon>
        <taxon>Mollusca</taxon>
        <taxon>Bivalvia</taxon>
        <taxon>Autobranchia</taxon>
        <taxon>Pteriomorphia</taxon>
        <taxon>Mytilida</taxon>
        <taxon>Mytiloidea</taxon>
        <taxon>Mytilidae</taxon>
        <taxon>Mytilinae</taxon>
        <taxon>Mytilus</taxon>
    </lineage>
</organism>
<evidence type="ECO:0000259" key="5">
    <source>
        <dbReference type="PROSITE" id="PS50097"/>
    </source>
</evidence>
<feature type="domain" description="BTB" evidence="5">
    <location>
        <begin position="129"/>
        <end position="197"/>
    </location>
</feature>
<dbReference type="InterPro" id="IPR011705">
    <property type="entry name" value="BACK"/>
</dbReference>
<keyword evidence="2" id="KW-0677">Repeat</keyword>
<evidence type="ECO:0000313" key="7">
    <source>
        <dbReference type="Proteomes" id="UP000596742"/>
    </source>
</evidence>
<dbReference type="SUPFAM" id="SSF54695">
    <property type="entry name" value="POZ domain"/>
    <property type="match status" value="1"/>
</dbReference>
<dbReference type="SUPFAM" id="SSF117281">
    <property type="entry name" value="Kelch motif"/>
    <property type="match status" value="1"/>
</dbReference>
<reference evidence="6" key="1">
    <citation type="submission" date="2018-11" db="EMBL/GenBank/DDBJ databases">
        <authorList>
            <person name="Alioto T."/>
            <person name="Alioto T."/>
        </authorList>
    </citation>
    <scope>NUCLEOTIDE SEQUENCE</scope>
</reference>
<dbReference type="InterPro" id="IPR015915">
    <property type="entry name" value="Kelch-typ_b-propeller"/>
</dbReference>
<protein>
    <recommendedName>
        <fullName evidence="8">BTB domain-containing protein</fullName>
    </recommendedName>
</protein>
<dbReference type="Pfam" id="PF00651">
    <property type="entry name" value="BTB"/>
    <property type="match status" value="1"/>
</dbReference>
<feature type="compositionally biased region" description="Basic and acidic residues" evidence="3">
    <location>
        <begin position="35"/>
        <end position="45"/>
    </location>
</feature>
<feature type="compositionally biased region" description="Basic residues" evidence="3">
    <location>
        <begin position="13"/>
        <end position="25"/>
    </location>
</feature>
<dbReference type="PROSITE" id="PS50097">
    <property type="entry name" value="BTB"/>
    <property type="match status" value="1"/>
</dbReference>
<dbReference type="GO" id="GO:0003824">
    <property type="term" value="F:catalytic activity"/>
    <property type="evidence" value="ECO:0007669"/>
    <property type="project" value="InterPro"/>
</dbReference>
<dbReference type="AlphaFoldDB" id="A0A8B6GI20"/>
<dbReference type="Proteomes" id="UP000596742">
    <property type="component" value="Unassembled WGS sequence"/>
</dbReference>
<feature type="region of interest" description="Disordered" evidence="3">
    <location>
        <begin position="1"/>
        <end position="45"/>
    </location>
</feature>
<sequence length="818" mass="91356">MMDGGGEANSSKVMRRTPNKARVKRERQSLGDFLTPKEDEPTKDRNALDFSIGSLKTKEQTGKNAVEMENLKSIYKEYETRAKSLSRFENISGNAIERGKNTCNSANGNEGGKELSEFLYDLWTQQQLCDIVIRVNGKEFLAHKLALAAHSEKFTSRYCERQRLPSTLSEVNLLNASIEATEDILNYIYTNQLKITDANVETLLSCAKQLGVSAAIFLCRQHLVNFDSTNVLFLMQIAEKHGFSDILEKMEASVYDNFSDISRKESFLHSRYDMVIKILQRDALRVKVGNELEIFFAIVSWIDFNRQERLSYAPQLLQCVRFSIISAEDLVKHVEPQTEIFKLPQCKEMLYIAFKTQALEKRSPMHSNQESKRQAHQVPFSITGYSNAEQNQSYSCRSVPAPRRHSTGSGPGVSQPGRESAQNGTRVTPSKDKVTSPYVSRRGSITDNRDPINKIPQMPMHVNQAPINVNQPPQTKRKLYLGGSLHQQPTQATAFYSPHPAPLKPSTILVVGGINPYSPESTYSSKLVEQYNPQTNTWKVVSTLPEPRHHLGTAILDGYIYVVAGSIILPDEQENLANPTDTCFRFCPEGNYWTRTASLRTARMYHGLAVLEGVLYAVGGHNADGRPMNTVEYYNPDTDIWGFTESMTEAKIGMATAGYHGLLYVVGGFYETMNDKIVLDTVECYNPRTNNWTVKEPLPTPCCHANLVVVEDKLYLIGGSNMSDTSSAVTSLSSVYCYNEEDDIWDKVTDIMIPRHDCGTAAIGSKIYILGGVSSQEGSVLADVECLDVESLTLTECEPMAYPALGISCCILPGEKKN</sequence>
<evidence type="ECO:0000256" key="3">
    <source>
        <dbReference type="SAM" id="MobiDB-lite"/>
    </source>
</evidence>
<dbReference type="PANTHER" id="PTHR24412:SF489">
    <property type="entry name" value="RING FINGER DOMAIN AND KELCH REPEAT-CONTAINING PROTEIN DDB_G0271372"/>
    <property type="match status" value="1"/>
</dbReference>
<dbReference type="Pfam" id="PF07707">
    <property type="entry name" value="BACK"/>
    <property type="match status" value="1"/>
</dbReference>
<dbReference type="SMART" id="SM00612">
    <property type="entry name" value="Kelch"/>
    <property type="match status" value="6"/>
</dbReference>
<feature type="domain" description="PLD phosphodiesterase" evidence="4">
    <location>
        <begin position="704"/>
        <end position="726"/>
    </location>
</feature>
<comment type="caution">
    <text evidence="6">The sequence shown here is derived from an EMBL/GenBank/DDBJ whole genome shotgun (WGS) entry which is preliminary data.</text>
</comment>
<dbReference type="OrthoDB" id="6350321at2759"/>
<dbReference type="Gene3D" id="3.30.710.10">
    <property type="entry name" value="Potassium Channel Kv1.1, Chain A"/>
    <property type="match status" value="1"/>
</dbReference>
<proteinExistence type="predicted"/>
<dbReference type="Pfam" id="PF01344">
    <property type="entry name" value="Kelch_1"/>
    <property type="match status" value="2"/>
</dbReference>
<dbReference type="CDD" id="cd18186">
    <property type="entry name" value="BTB_POZ_ZBTB_KLHL-like"/>
    <property type="match status" value="1"/>
</dbReference>
<evidence type="ECO:0000259" key="4">
    <source>
        <dbReference type="PROSITE" id="PS50035"/>
    </source>
</evidence>
<gene>
    <name evidence="6" type="ORF">MGAL_10B064987</name>
</gene>
<keyword evidence="1" id="KW-0880">Kelch repeat</keyword>
<dbReference type="Gene3D" id="1.25.40.420">
    <property type="match status" value="1"/>
</dbReference>
<dbReference type="SMART" id="SM00875">
    <property type="entry name" value="BACK"/>
    <property type="match status" value="1"/>
</dbReference>
<name>A0A8B6GI20_MYTGA</name>
<accession>A0A8B6GI20</accession>
<dbReference type="PANTHER" id="PTHR24412">
    <property type="entry name" value="KELCH PROTEIN"/>
    <property type="match status" value="1"/>
</dbReference>
<keyword evidence="7" id="KW-1185">Reference proteome</keyword>
<dbReference type="SMART" id="SM00225">
    <property type="entry name" value="BTB"/>
    <property type="match status" value="1"/>
</dbReference>
<dbReference type="InterPro" id="IPR011333">
    <property type="entry name" value="SKP1/BTB/POZ_sf"/>
</dbReference>
<evidence type="ECO:0000256" key="2">
    <source>
        <dbReference type="ARBA" id="ARBA00022737"/>
    </source>
</evidence>
<dbReference type="InterPro" id="IPR000210">
    <property type="entry name" value="BTB/POZ_dom"/>
</dbReference>
<dbReference type="InterPro" id="IPR001736">
    <property type="entry name" value="PLipase_D/transphosphatidylase"/>
</dbReference>
<dbReference type="EMBL" id="UYJE01008499">
    <property type="protein sequence ID" value="VDI64383.1"/>
    <property type="molecule type" value="Genomic_DNA"/>
</dbReference>
<dbReference type="InterPro" id="IPR006652">
    <property type="entry name" value="Kelch_1"/>
</dbReference>
<evidence type="ECO:0000313" key="6">
    <source>
        <dbReference type="EMBL" id="VDI64383.1"/>
    </source>
</evidence>
<dbReference type="Gene3D" id="2.120.10.80">
    <property type="entry name" value="Kelch-type beta propeller"/>
    <property type="match status" value="2"/>
</dbReference>
<feature type="region of interest" description="Disordered" evidence="3">
    <location>
        <begin position="391"/>
        <end position="452"/>
    </location>
</feature>